<evidence type="ECO:0000313" key="4">
    <source>
        <dbReference type="RefSeq" id="XP_018473950.1"/>
    </source>
</evidence>
<dbReference type="RefSeq" id="XP_018473950.1">
    <property type="nucleotide sequence ID" value="XM_018618448.1"/>
</dbReference>
<reference evidence="4" key="1">
    <citation type="submission" date="2025-08" db="UniProtKB">
        <authorList>
            <consortium name="RefSeq"/>
        </authorList>
    </citation>
    <scope>IDENTIFICATION</scope>
    <source>
        <tissue evidence="4">Leaf</tissue>
    </source>
</reference>
<evidence type="ECO:0000256" key="1">
    <source>
        <dbReference type="SAM" id="MobiDB-lite"/>
    </source>
</evidence>
<dbReference type="OrthoDB" id="1108329at2759"/>
<keyword evidence="3" id="KW-1185">Reference proteome</keyword>
<sequence length="143" mass="17079">MSQFNGTIHRGESSHYERRRNREEDTIIKVPAFDTSDLIEKFKLTLVGRMFHKDGRSVDALLKHMPKRRIWDVEGRVKGTNLGNNKFQFDFDKEEDLQKVLLKRPCHFNKWSFSLERWIPTIKEDFPNKLTFWVVVEGIPSHY</sequence>
<dbReference type="PANTHER" id="PTHR31286">
    <property type="entry name" value="GLYCINE-RICH CELL WALL STRUCTURAL PROTEIN 1.8-LIKE"/>
    <property type="match status" value="1"/>
</dbReference>
<dbReference type="KEGG" id="rsz:108845196"/>
<evidence type="ECO:0000259" key="2">
    <source>
        <dbReference type="Pfam" id="PF14111"/>
    </source>
</evidence>
<dbReference type="InterPro" id="IPR040256">
    <property type="entry name" value="At4g02000-like"/>
</dbReference>
<evidence type="ECO:0000313" key="3">
    <source>
        <dbReference type="Proteomes" id="UP000504610"/>
    </source>
</evidence>
<feature type="compositionally biased region" description="Basic and acidic residues" evidence="1">
    <location>
        <begin position="9"/>
        <end position="21"/>
    </location>
</feature>
<dbReference type="Pfam" id="PF14111">
    <property type="entry name" value="DUF4283"/>
    <property type="match status" value="1"/>
</dbReference>
<accession>A0A6J0MNA4</accession>
<proteinExistence type="predicted"/>
<dbReference type="InterPro" id="IPR025558">
    <property type="entry name" value="DUF4283"/>
</dbReference>
<dbReference type="Proteomes" id="UP000504610">
    <property type="component" value="Unplaced"/>
</dbReference>
<dbReference type="PANTHER" id="PTHR31286:SF178">
    <property type="entry name" value="DUF4283 DOMAIN-CONTAINING PROTEIN"/>
    <property type="match status" value="1"/>
</dbReference>
<organism evidence="3 4">
    <name type="scientific">Raphanus sativus</name>
    <name type="common">Radish</name>
    <name type="synonym">Raphanus raphanistrum var. sativus</name>
    <dbReference type="NCBI Taxonomy" id="3726"/>
    <lineage>
        <taxon>Eukaryota</taxon>
        <taxon>Viridiplantae</taxon>
        <taxon>Streptophyta</taxon>
        <taxon>Embryophyta</taxon>
        <taxon>Tracheophyta</taxon>
        <taxon>Spermatophyta</taxon>
        <taxon>Magnoliopsida</taxon>
        <taxon>eudicotyledons</taxon>
        <taxon>Gunneridae</taxon>
        <taxon>Pentapetalae</taxon>
        <taxon>rosids</taxon>
        <taxon>malvids</taxon>
        <taxon>Brassicales</taxon>
        <taxon>Brassicaceae</taxon>
        <taxon>Brassiceae</taxon>
        <taxon>Raphanus</taxon>
    </lineage>
</organism>
<name>A0A6J0MNA4_RAPSA</name>
<dbReference type="GeneID" id="108845196"/>
<gene>
    <name evidence="4" type="primary">LOC108845196</name>
</gene>
<dbReference type="AlphaFoldDB" id="A0A6J0MNA4"/>
<feature type="region of interest" description="Disordered" evidence="1">
    <location>
        <begin position="1"/>
        <end position="21"/>
    </location>
</feature>
<protein>
    <submittedName>
        <fullName evidence="4">Uncharacterized protein LOC108845196</fullName>
    </submittedName>
</protein>
<feature type="domain" description="DUF4283" evidence="2">
    <location>
        <begin position="39"/>
        <end position="123"/>
    </location>
</feature>